<organism evidence="1 2">
    <name type="scientific">Spiromyces aspiralis</name>
    <dbReference type="NCBI Taxonomy" id="68401"/>
    <lineage>
        <taxon>Eukaryota</taxon>
        <taxon>Fungi</taxon>
        <taxon>Fungi incertae sedis</taxon>
        <taxon>Zoopagomycota</taxon>
        <taxon>Kickxellomycotina</taxon>
        <taxon>Kickxellomycetes</taxon>
        <taxon>Kickxellales</taxon>
        <taxon>Kickxellaceae</taxon>
        <taxon>Spiromyces</taxon>
    </lineage>
</organism>
<gene>
    <name evidence="1" type="primary">SPB1_3</name>
    <name evidence="1" type="ORF">EV182_007898</name>
</gene>
<feature type="non-terminal residue" evidence="1">
    <location>
        <position position="267"/>
    </location>
</feature>
<comment type="caution">
    <text evidence="1">The sequence shown here is derived from an EMBL/GenBank/DDBJ whole genome shotgun (WGS) entry which is preliminary data.</text>
</comment>
<name>A0ACC1H748_9FUNG</name>
<proteinExistence type="predicted"/>
<keyword evidence="1" id="KW-0808">Transferase</keyword>
<evidence type="ECO:0000313" key="2">
    <source>
        <dbReference type="Proteomes" id="UP001145114"/>
    </source>
</evidence>
<accession>A0ACC1H748</accession>
<evidence type="ECO:0000313" key="1">
    <source>
        <dbReference type="EMBL" id="KAJ1670962.1"/>
    </source>
</evidence>
<protein>
    <submittedName>
        <fullName evidence="1">AdoMet-dependent rRNA methyltransferase spb1</fullName>
    </submittedName>
</protein>
<dbReference type="EMBL" id="JAMZIH010008986">
    <property type="protein sequence ID" value="KAJ1670962.1"/>
    <property type="molecule type" value="Genomic_DNA"/>
</dbReference>
<keyword evidence="2" id="KW-1185">Reference proteome</keyword>
<dbReference type="Proteomes" id="UP001145114">
    <property type="component" value="Unassembled WGS sequence"/>
</dbReference>
<sequence length="267" mass="30218">MLDRMVQEEKLRQRKQRRRLNEKRQKQLVKMQLNMTTPKDIGMDQGGDGLFTTNVKPGRTQIPKPEADYAGHDEVDVDDLDESMTEYETQGEENNEDDSDLDDDERRLRELDRELNEGYEQFLDRMRERDAKLDIKRKREEEGEFKGFSDDDDDDSASSTGDGQGSGADSESESSDEAAIQTMKLRAKQKKKAQKLGLTLDDDENGDSGKVVAGKGVPAKLSKKAAMWFDQPLFKNVASDSEDSDDEEGKHSVSTTAKLISKRKRGD</sequence>
<reference evidence="1" key="1">
    <citation type="submission" date="2022-06" db="EMBL/GenBank/DDBJ databases">
        <title>Phylogenomic reconstructions and comparative analyses of Kickxellomycotina fungi.</title>
        <authorList>
            <person name="Reynolds N.K."/>
            <person name="Stajich J.E."/>
            <person name="Barry K."/>
            <person name="Grigoriev I.V."/>
            <person name="Crous P."/>
            <person name="Smith M.E."/>
        </authorList>
    </citation>
    <scope>NUCLEOTIDE SEQUENCE</scope>
    <source>
        <strain evidence="1">RSA 2271</strain>
    </source>
</reference>
<keyword evidence="1" id="KW-0489">Methyltransferase</keyword>